<feature type="compositionally biased region" description="Pro residues" evidence="1">
    <location>
        <begin position="72"/>
        <end position="89"/>
    </location>
</feature>
<gene>
    <name evidence="2" type="ORF">B0F90DRAFT_412492</name>
</gene>
<evidence type="ECO:0000256" key="1">
    <source>
        <dbReference type="SAM" id="MobiDB-lite"/>
    </source>
</evidence>
<proteinExistence type="predicted"/>
<sequence>MATHQIRQQKPATLNAADVSKARDGTEQSTAPDAPPSDKSISSAPSSKEIGSSQAQHEATEAAETEPEKEPAPAPTATPADSPLPPPIPGNKTTDPDPTPESAPSVPKLQNGEAETPKPVAAGKAGETLAPSAEAEASIAANGNGVKLDDATKEPASQPDRDSGIGDEESTAMQDDNAKSEGVTKPILRLDHVRDLSTASSMTASSPGTPADDAPLSSVEKEEEGDMPGSKRTKGQKKRQRKKQAQKDNSIVQEPEPFVIAPVDVLDGEGDGVLVDLKSESSGREDPPVIVEKTDAATAETAANGTTDDEWGW</sequence>
<evidence type="ECO:0000313" key="3">
    <source>
        <dbReference type="Proteomes" id="UP001203297"/>
    </source>
</evidence>
<comment type="caution">
    <text evidence="2">The sequence shown here is derived from an EMBL/GenBank/DDBJ whole genome shotgun (WGS) entry which is preliminary data.</text>
</comment>
<feature type="region of interest" description="Disordered" evidence="1">
    <location>
        <begin position="1"/>
        <end position="256"/>
    </location>
</feature>
<name>A0AAD4M5I4_9AGAM</name>
<evidence type="ECO:0000313" key="2">
    <source>
        <dbReference type="EMBL" id="KAI0300454.1"/>
    </source>
</evidence>
<dbReference type="AlphaFoldDB" id="A0AAD4M5I4"/>
<dbReference type="Proteomes" id="UP001203297">
    <property type="component" value="Unassembled WGS sequence"/>
</dbReference>
<reference evidence="2" key="1">
    <citation type="journal article" date="2022" name="New Phytol.">
        <title>Evolutionary transition to the ectomycorrhizal habit in the genomes of a hyperdiverse lineage of mushroom-forming fungi.</title>
        <authorList>
            <person name="Looney B."/>
            <person name="Miyauchi S."/>
            <person name="Morin E."/>
            <person name="Drula E."/>
            <person name="Courty P.E."/>
            <person name="Kohler A."/>
            <person name="Kuo A."/>
            <person name="LaButti K."/>
            <person name="Pangilinan J."/>
            <person name="Lipzen A."/>
            <person name="Riley R."/>
            <person name="Andreopoulos W."/>
            <person name="He G."/>
            <person name="Johnson J."/>
            <person name="Nolan M."/>
            <person name="Tritt A."/>
            <person name="Barry K.W."/>
            <person name="Grigoriev I.V."/>
            <person name="Nagy L.G."/>
            <person name="Hibbett D."/>
            <person name="Henrissat B."/>
            <person name="Matheny P.B."/>
            <person name="Labbe J."/>
            <person name="Martin F.M."/>
        </authorList>
    </citation>
    <scope>NUCLEOTIDE SEQUENCE</scope>
    <source>
        <strain evidence="2">BPL690</strain>
    </source>
</reference>
<accession>A0AAD4M5I4</accession>
<feature type="compositionally biased region" description="Low complexity" evidence="1">
    <location>
        <begin position="37"/>
        <end position="53"/>
    </location>
</feature>
<feature type="compositionally biased region" description="Polar residues" evidence="1">
    <location>
        <begin position="197"/>
        <end position="208"/>
    </location>
</feature>
<feature type="compositionally biased region" description="Polar residues" evidence="1">
    <location>
        <begin position="1"/>
        <end position="12"/>
    </location>
</feature>
<keyword evidence="3" id="KW-1185">Reference proteome</keyword>
<organism evidence="2 3">
    <name type="scientific">Multifurca ochricompacta</name>
    <dbReference type="NCBI Taxonomy" id="376703"/>
    <lineage>
        <taxon>Eukaryota</taxon>
        <taxon>Fungi</taxon>
        <taxon>Dikarya</taxon>
        <taxon>Basidiomycota</taxon>
        <taxon>Agaricomycotina</taxon>
        <taxon>Agaricomycetes</taxon>
        <taxon>Russulales</taxon>
        <taxon>Russulaceae</taxon>
        <taxon>Multifurca</taxon>
    </lineage>
</organism>
<dbReference type="EMBL" id="WTXG01000018">
    <property type="protein sequence ID" value="KAI0300454.1"/>
    <property type="molecule type" value="Genomic_DNA"/>
</dbReference>
<feature type="compositionally biased region" description="Basic and acidic residues" evidence="1">
    <location>
        <begin position="147"/>
        <end position="164"/>
    </location>
</feature>
<feature type="compositionally biased region" description="Basic residues" evidence="1">
    <location>
        <begin position="231"/>
        <end position="244"/>
    </location>
</feature>
<protein>
    <submittedName>
        <fullName evidence="2">Uncharacterized protein</fullName>
    </submittedName>
</protein>
<feature type="compositionally biased region" description="Low complexity" evidence="1">
    <location>
        <begin position="130"/>
        <end position="141"/>
    </location>
</feature>